<name>A0A428MGX7_9BACT</name>
<keyword evidence="1" id="KW-0732">Signal</keyword>
<dbReference type="AlphaFoldDB" id="A0A428MGX7"/>
<organism evidence="2 3">
    <name type="scientific">Edaphobacter aggregans</name>
    <dbReference type="NCBI Taxonomy" id="570835"/>
    <lineage>
        <taxon>Bacteria</taxon>
        <taxon>Pseudomonadati</taxon>
        <taxon>Acidobacteriota</taxon>
        <taxon>Terriglobia</taxon>
        <taxon>Terriglobales</taxon>
        <taxon>Acidobacteriaceae</taxon>
        <taxon>Edaphobacter</taxon>
    </lineage>
</organism>
<dbReference type="InterPro" id="IPR008993">
    <property type="entry name" value="TIMP-like_OB-fold"/>
</dbReference>
<dbReference type="Gene3D" id="2.40.50.120">
    <property type="match status" value="1"/>
</dbReference>
<dbReference type="OrthoDB" id="113791at2"/>
<evidence type="ECO:0000313" key="3">
    <source>
        <dbReference type="Proteomes" id="UP000269669"/>
    </source>
</evidence>
<dbReference type="GO" id="GO:0030246">
    <property type="term" value="F:carbohydrate binding"/>
    <property type="evidence" value="ECO:0007669"/>
    <property type="project" value="InterPro"/>
</dbReference>
<keyword evidence="2" id="KW-0378">Hydrolase</keyword>
<dbReference type="Gene3D" id="2.60.40.1120">
    <property type="entry name" value="Carboxypeptidase-like, regulatory domain"/>
    <property type="match status" value="1"/>
</dbReference>
<protein>
    <submittedName>
        <fullName evidence="2">Carboxypeptidase family protein</fullName>
    </submittedName>
</protein>
<dbReference type="Proteomes" id="UP000269669">
    <property type="component" value="Unassembled WGS sequence"/>
</dbReference>
<accession>A0A428MGX7</accession>
<comment type="caution">
    <text evidence="2">The sequence shown here is derived from an EMBL/GenBank/DDBJ whole genome shotgun (WGS) entry which is preliminary data.</text>
</comment>
<keyword evidence="2" id="KW-0121">Carboxypeptidase</keyword>
<dbReference type="SUPFAM" id="SSF50242">
    <property type="entry name" value="TIMP-like"/>
    <property type="match status" value="1"/>
</dbReference>
<keyword evidence="3" id="KW-1185">Reference proteome</keyword>
<feature type="chain" id="PRO_5019437271" evidence="1">
    <location>
        <begin position="18"/>
        <end position="446"/>
    </location>
</feature>
<dbReference type="InterPro" id="IPR013784">
    <property type="entry name" value="Carb-bd-like_fold"/>
</dbReference>
<keyword evidence="2" id="KW-0645">Protease</keyword>
<dbReference type="RefSeq" id="WP_125484749.1">
    <property type="nucleotide sequence ID" value="NZ_RSDW01000001.1"/>
</dbReference>
<reference evidence="2 3" key="1">
    <citation type="submission" date="2018-12" db="EMBL/GenBank/DDBJ databases">
        <title>Sequencing of bacterial isolates from soil warming experiment in Harvard Forest, Massachusetts, USA.</title>
        <authorList>
            <person name="Deangelis K."/>
        </authorList>
    </citation>
    <scope>NUCLEOTIDE SEQUENCE [LARGE SCALE GENOMIC DNA]</scope>
    <source>
        <strain evidence="2 3">EB153</strain>
    </source>
</reference>
<dbReference type="GO" id="GO:0004180">
    <property type="term" value="F:carboxypeptidase activity"/>
    <property type="evidence" value="ECO:0007669"/>
    <property type="project" value="UniProtKB-KW"/>
</dbReference>
<evidence type="ECO:0000256" key="1">
    <source>
        <dbReference type="SAM" id="SignalP"/>
    </source>
</evidence>
<gene>
    <name evidence="2" type="ORF">EDE15_1599</name>
</gene>
<sequence length="446" mass="48219">MRVVFKVLFLISSFQLALGVGHACSCGGPGPVCSIQLGTSSIFRGTVIERTLIENVQMMKQPDGTSRRVVGNGKFVVRFAVQETFSGEANSEAVVYTAQQSAACGFPFAVGREYVVFTYQHEGELWTSHCTRTTLLEPGVENAAVVWMRNWSKAPSGSEIFGSVLLPPDSGRTTVPATVRLDGPERRDVVTDEEGKYSVKHLRAGEYTVSAQLPDGFATQPPFKAIVADKGCAGVNWWVTYEGRVRGRVSDVDRRPVVDQRLELKRSESLAGTPRVSVSTTTLVDGSYEFEHVSPGEYVVAVRSAGALTEEGASTIYYPHSNTVEEAQIIKLGASATADQVNFVLARLRTTVPVVVRVVMPDGSAAPAGMELFAFPNNSKPGEPWRSAITDSTGVATLPLFAGKDYWISVTLDRNHPMCGNGLRMVVSEGMEAGVLSITNLEACRR</sequence>
<dbReference type="SUPFAM" id="SSF49452">
    <property type="entry name" value="Starch-binding domain-like"/>
    <property type="match status" value="2"/>
</dbReference>
<evidence type="ECO:0000313" key="2">
    <source>
        <dbReference type="EMBL" id="RSL16090.1"/>
    </source>
</evidence>
<dbReference type="EMBL" id="RSDW01000001">
    <property type="protein sequence ID" value="RSL16090.1"/>
    <property type="molecule type" value="Genomic_DNA"/>
</dbReference>
<feature type="signal peptide" evidence="1">
    <location>
        <begin position="1"/>
        <end position="17"/>
    </location>
</feature>
<proteinExistence type="predicted"/>